<sequence>MIINFHTLRHTYTTRLLEANEHPKVVQELLGHRDISTTLNIYSHVMPEIKKAAAMKLNNLFEDVIKTKGNHS</sequence>
<dbReference type="Pfam" id="PF00589">
    <property type="entry name" value="Phage_integrase"/>
    <property type="match status" value="1"/>
</dbReference>
<evidence type="ECO:0000259" key="2">
    <source>
        <dbReference type="PROSITE" id="PS51898"/>
    </source>
</evidence>
<dbReference type="EMBL" id="CP113865">
    <property type="protein sequence ID" value="WAM34507.1"/>
    <property type="molecule type" value="Genomic_DNA"/>
</dbReference>
<dbReference type="InterPro" id="IPR002104">
    <property type="entry name" value="Integrase_catalytic"/>
</dbReference>
<feature type="domain" description="Tyr recombinase" evidence="2">
    <location>
        <begin position="1"/>
        <end position="55"/>
    </location>
</feature>
<dbReference type="PROSITE" id="PS51898">
    <property type="entry name" value="TYR_RECOMBINASE"/>
    <property type="match status" value="1"/>
</dbReference>
<accession>A0ABY7BQD1</accession>
<dbReference type="Gene3D" id="1.10.443.10">
    <property type="entry name" value="Intergrase catalytic core"/>
    <property type="match status" value="1"/>
</dbReference>
<evidence type="ECO:0000313" key="3">
    <source>
        <dbReference type="EMBL" id="WAM34507.1"/>
    </source>
</evidence>
<dbReference type="Proteomes" id="UP001164909">
    <property type="component" value="Chromosome"/>
</dbReference>
<reference evidence="3" key="1">
    <citation type="submission" date="2022-12" db="EMBL/GenBank/DDBJ databases">
        <authorList>
            <person name="Bing R.G."/>
            <person name="Willard D.J."/>
            <person name="Manesh M.J.H."/>
            <person name="Laemthong T."/>
            <person name="Crosby J.R."/>
            <person name="Kelly R.M."/>
        </authorList>
    </citation>
    <scope>NUCLEOTIDE SEQUENCE</scope>
    <source>
        <strain evidence="3">DSM 8990</strain>
    </source>
</reference>
<keyword evidence="4" id="KW-1185">Reference proteome</keyword>
<organism evidence="3 4">
    <name type="scientific">Caldicellulosiruptor morganii</name>
    <dbReference type="NCBI Taxonomy" id="1387555"/>
    <lineage>
        <taxon>Bacteria</taxon>
        <taxon>Bacillati</taxon>
        <taxon>Bacillota</taxon>
        <taxon>Bacillota incertae sedis</taxon>
        <taxon>Caldicellulosiruptorales</taxon>
        <taxon>Caldicellulosiruptoraceae</taxon>
        <taxon>Caldicellulosiruptor</taxon>
    </lineage>
</organism>
<gene>
    <name evidence="3" type="ORF">OTK00_000714</name>
</gene>
<keyword evidence="1" id="KW-0233">DNA recombination</keyword>
<evidence type="ECO:0000256" key="1">
    <source>
        <dbReference type="ARBA" id="ARBA00023172"/>
    </source>
</evidence>
<dbReference type="SUPFAM" id="SSF56349">
    <property type="entry name" value="DNA breaking-rejoining enzymes"/>
    <property type="match status" value="1"/>
</dbReference>
<dbReference type="InterPro" id="IPR013762">
    <property type="entry name" value="Integrase-like_cat_sf"/>
</dbReference>
<proteinExistence type="predicted"/>
<evidence type="ECO:0000313" key="4">
    <source>
        <dbReference type="Proteomes" id="UP001164909"/>
    </source>
</evidence>
<dbReference type="InterPro" id="IPR011010">
    <property type="entry name" value="DNA_brk_join_enz"/>
</dbReference>
<name>A0ABY7BQD1_9FIRM</name>
<protein>
    <submittedName>
        <fullName evidence="3">Tyrosine-type recombinase/integrase</fullName>
    </submittedName>
</protein>